<protein>
    <recommendedName>
        <fullName evidence="3">DYW domain-containing protein</fullName>
    </recommendedName>
</protein>
<dbReference type="InterPro" id="IPR002885">
    <property type="entry name" value="PPR_rpt"/>
</dbReference>
<feature type="repeat" description="PPR" evidence="2">
    <location>
        <begin position="208"/>
        <end position="238"/>
    </location>
</feature>
<dbReference type="NCBIfam" id="TIGR00756">
    <property type="entry name" value="PPR"/>
    <property type="match status" value="4"/>
</dbReference>
<keyword evidence="1" id="KW-0677">Repeat</keyword>
<dbReference type="Proteomes" id="UP000639772">
    <property type="component" value="Chromosome 13"/>
</dbReference>
<evidence type="ECO:0000313" key="5">
    <source>
        <dbReference type="Proteomes" id="UP000639772"/>
    </source>
</evidence>
<dbReference type="InterPro" id="IPR046849">
    <property type="entry name" value="E2_motif"/>
</dbReference>
<sequence length="647" mass="72009">MITFSRLKLKKDASDETTAPVISSRVMTMLGNPVANPVDNYLGLLRSTSSVQVLHRIHAQLLVRGFLGDPRLLSRFIGVLALSQKIPNHLPYSFLLLPHSPSPPTVYAYNTLIRAHSKSSPDPLAAFALYGQILRSPSLSPDNYTFTFLIRASARLPSASAGAASHAAALRRGHADDPHVQSGLIHLYAGFGSATACRRIFGELRHPDLVTRTAMIGAYAASGEVDVGRHLFDEMLHRDSIAWNAMIAGYTHVGRPREALELFSEMQGEGACVNEATMVSVVTACAQLGALDQGRWAHGYIQKKRILLTVALGTALIDMYSKCGDLGRAMEVFKSMPEKNVYTWSSMMSGLAMNGEGKECIELFVMMEDEGLSPNEITFLSVLRGCSIVGMVDKGKEYFQLMKTKYCMKPWPEHYGCMVDLYGRAGQLEEAFHVINTMPCKPHIEAWGALLNACKIHRRIDLGELAMSKIVELEETNDGAYVLLSNIYADSRNWTGVGSVRELMKSNGVRKEPGCSMIEIGGTIHEFFVGDKSHQRYQEIEAMLDEINRRLKLAGYVAKTHEVLFDVEEEEKRDALVLHSEKLAIAYGLVALEEGVAIRVVKNLRFCWDCHEVSKFVSKAFDRKIIVRDRNRFHHIKDGSCSCLDYW</sequence>
<accession>A0A835PQA0</accession>
<organism evidence="4 5">
    <name type="scientific">Vanilla planifolia</name>
    <name type="common">Vanilla</name>
    <dbReference type="NCBI Taxonomy" id="51239"/>
    <lineage>
        <taxon>Eukaryota</taxon>
        <taxon>Viridiplantae</taxon>
        <taxon>Streptophyta</taxon>
        <taxon>Embryophyta</taxon>
        <taxon>Tracheophyta</taxon>
        <taxon>Spermatophyta</taxon>
        <taxon>Magnoliopsida</taxon>
        <taxon>Liliopsida</taxon>
        <taxon>Asparagales</taxon>
        <taxon>Orchidaceae</taxon>
        <taxon>Vanilloideae</taxon>
        <taxon>Vanilleae</taxon>
        <taxon>Vanilla</taxon>
    </lineage>
</organism>
<dbReference type="InterPro" id="IPR046960">
    <property type="entry name" value="PPR_At4g14850-like_plant"/>
</dbReference>
<dbReference type="InterPro" id="IPR032867">
    <property type="entry name" value="DYW_dom"/>
</dbReference>
<evidence type="ECO:0000256" key="2">
    <source>
        <dbReference type="PROSITE-ProRule" id="PRU00708"/>
    </source>
</evidence>
<dbReference type="Pfam" id="PF13041">
    <property type="entry name" value="PPR_2"/>
    <property type="match status" value="2"/>
</dbReference>
<name>A0A835PQA0_VANPL</name>
<dbReference type="PANTHER" id="PTHR47926">
    <property type="entry name" value="PENTATRICOPEPTIDE REPEAT-CONTAINING PROTEIN"/>
    <property type="match status" value="1"/>
</dbReference>
<dbReference type="PROSITE" id="PS51375">
    <property type="entry name" value="PPR"/>
    <property type="match status" value="3"/>
</dbReference>
<evidence type="ECO:0000259" key="3">
    <source>
        <dbReference type="Pfam" id="PF14432"/>
    </source>
</evidence>
<dbReference type="InterPro" id="IPR011990">
    <property type="entry name" value="TPR-like_helical_dom_sf"/>
</dbReference>
<dbReference type="Gene3D" id="1.25.40.10">
    <property type="entry name" value="Tetratricopeptide repeat domain"/>
    <property type="match status" value="3"/>
</dbReference>
<dbReference type="InterPro" id="IPR046848">
    <property type="entry name" value="E_motif"/>
</dbReference>
<feature type="domain" description="DYW" evidence="3">
    <location>
        <begin position="555"/>
        <end position="647"/>
    </location>
</feature>
<dbReference type="Pfam" id="PF20431">
    <property type="entry name" value="E_motif"/>
    <property type="match status" value="1"/>
</dbReference>
<dbReference type="GO" id="GO:0003723">
    <property type="term" value="F:RNA binding"/>
    <property type="evidence" value="ECO:0007669"/>
    <property type="project" value="InterPro"/>
</dbReference>
<feature type="repeat" description="PPR" evidence="2">
    <location>
        <begin position="239"/>
        <end position="273"/>
    </location>
</feature>
<evidence type="ECO:0000313" key="4">
    <source>
        <dbReference type="EMBL" id="KAG0456406.1"/>
    </source>
</evidence>
<feature type="repeat" description="PPR" evidence="2">
    <location>
        <begin position="340"/>
        <end position="374"/>
    </location>
</feature>
<dbReference type="AlphaFoldDB" id="A0A835PQA0"/>
<evidence type="ECO:0000256" key="1">
    <source>
        <dbReference type="ARBA" id="ARBA00022737"/>
    </source>
</evidence>
<comment type="caution">
    <text evidence="4">The sequence shown here is derived from an EMBL/GenBank/DDBJ whole genome shotgun (WGS) entry which is preliminary data.</text>
</comment>
<dbReference type="GO" id="GO:0008270">
    <property type="term" value="F:zinc ion binding"/>
    <property type="evidence" value="ECO:0007669"/>
    <property type="project" value="InterPro"/>
</dbReference>
<dbReference type="FunFam" id="1.25.40.10:FF:000348">
    <property type="entry name" value="Pentatricopeptide repeat-containing protein chloroplastic"/>
    <property type="match status" value="1"/>
</dbReference>
<dbReference type="EMBL" id="JADCNM010000013">
    <property type="protein sequence ID" value="KAG0456406.1"/>
    <property type="molecule type" value="Genomic_DNA"/>
</dbReference>
<dbReference type="Pfam" id="PF01535">
    <property type="entry name" value="PPR"/>
    <property type="match status" value="2"/>
</dbReference>
<dbReference type="Pfam" id="PF20430">
    <property type="entry name" value="Eplus_motif"/>
    <property type="match status" value="1"/>
</dbReference>
<dbReference type="Pfam" id="PF14432">
    <property type="entry name" value="DYW_deaminase"/>
    <property type="match status" value="1"/>
</dbReference>
<reference evidence="4 5" key="1">
    <citation type="journal article" date="2020" name="Nat. Food">
        <title>A phased Vanilla planifolia genome enables genetic improvement of flavour and production.</title>
        <authorList>
            <person name="Hasing T."/>
            <person name="Tang H."/>
            <person name="Brym M."/>
            <person name="Khazi F."/>
            <person name="Huang T."/>
            <person name="Chambers A.H."/>
        </authorList>
    </citation>
    <scope>NUCLEOTIDE SEQUENCE [LARGE SCALE GENOMIC DNA]</scope>
    <source>
        <tissue evidence="4">Leaf</tissue>
    </source>
</reference>
<dbReference type="PANTHER" id="PTHR47926:SF379">
    <property type="entry name" value="TETRATRICOPEPTIDE-LIKE HELICAL DOMAIN SUPERFAMILY"/>
    <property type="match status" value="1"/>
</dbReference>
<dbReference type="FunFam" id="1.25.40.10:FF:000184">
    <property type="entry name" value="Pentatricopeptide repeat-containing protein, chloroplastic"/>
    <property type="match status" value="1"/>
</dbReference>
<gene>
    <name evidence="4" type="ORF">HPP92_024194</name>
</gene>
<dbReference type="GO" id="GO:0009451">
    <property type="term" value="P:RNA modification"/>
    <property type="evidence" value="ECO:0007669"/>
    <property type="project" value="InterPro"/>
</dbReference>
<dbReference type="OrthoDB" id="411581at2759"/>
<proteinExistence type="predicted"/>